<evidence type="ECO:0000313" key="2">
    <source>
        <dbReference type="EMBL" id="MDR7095761.1"/>
    </source>
</evidence>
<feature type="region of interest" description="Disordered" evidence="1">
    <location>
        <begin position="72"/>
        <end position="96"/>
    </location>
</feature>
<dbReference type="RefSeq" id="WP_204732065.1">
    <property type="nucleotide sequence ID" value="NZ_JAVDWE010000010.1"/>
</dbReference>
<sequence length="96" mass="10999">MDTPSSKFHAWKAAEAELADIERTFRAMAADLTPSDRDNVVAQLEALKLARLRVRLLFEEVMSESELTVRRLAEEEESIDEPPRPEDPPEQGHWLL</sequence>
<reference evidence="2 3" key="1">
    <citation type="submission" date="2023-07" db="EMBL/GenBank/DDBJ databases">
        <title>Sorghum-associated microbial communities from plants grown in Nebraska, USA.</title>
        <authorList>
            <person name="Schachtman D."/>
        </authorList>
    </citation>
    <scope>NUCLEOTIDE SEQUENCE [LARGE SCALE GENOMIC DNA]</scope>
    <source>
        <strain evidence="2 3">BE240</strain>
    </source>
</reference>
<protein>
    <submittedName>
        <fullName evidence="2">Uncharacterized protein</fullName>
    </submittedName>
</protein>
<dbReference type="EMBL" id="JAVDWE010000010">
    <property type="protein sequence ID" value="MDR7095761.1"/>
    <property type="molecule type" value="Genomic_DNA"/>
</dbReference>
<evidence type="ECO:0000256" key="1">
    <source>
        <dbReference type="SAM" id="MobiDB-lite"/>
    </source>
</evidence>
<accession>A0ABU1VE59</accession>
<keyword evidence="3" id="KW-1185">Reference proteome</keyword>
<organism evidence="2 3">
    <name type="scientific">Hydrogenophaga laconesensis</name>
    <dbReference type="NCBI Taxonomy" id="1805971"/>
    <lineage>
        <taxon>Bacteria</taxon>
        <taxon>Pseudomonadati</taxon>
        <taxon>Pseudomonadota</taxon>
        <taxon>Betaproteobacteria</taxon>
        <taxon>Burkholderiales</taxon>
        <taxon>Comamonadaceae</taxon>
        <taxon>Hydrogenophaga</taxon>
    </lineage>
</organism>
<evidence type="ECO:0000313" key="3">
    <source>
        <dbReference type="Proteomes" id="UP001265550"/>
    </source>
</evidence>
<comment type="caution">
    <text evidence="2">The sequence shown here is derived from an EMBL/GenBank/DDBJ whole genome shotgun (WGS) entry which is preliminary data.</text>
</comment>
<proteinExistence type="predicted"/>
<gene>
    <name evidence="2" type="ORF">J2X09_003513</name>
</gene>
<dbReference type="Proteomes" id="UP001265550">
    <property type="component" value="Unassembled WGS sequence"/>
</dbReference>
<name>A0ABU1VE59_9BURK</name>